<gene>
    <name evidence="2" type="ORF">AVDCRST_MAG52-1836</name>
</gene>
<reference evidence="2" key="1">
    <citation type="submission" date="2020-02" db="EMBL/GenBank/DDBJ databases">
        <authorList>
            <person name="Meier V. D."/>
        </authorList>
    </citation>
    <scope>NUCLEOTIDE SEQUENCE</scope>
    <source>
        <strain evidence="2">AVDCRST_MAG52</strain>
    </source>
</reference>
<evidence type="ECO:0000313" key="2">
    <source>
        <dbReference type="EMBL" id="CAA9244486.1"/>
    </source>
</evidence>
<feature type="non-terminal residue" evidence="2">
    <location>
        <position position="1"/>
    </location>
</feature>
<dbReference type="AlphaFoldDB" id="A0A6J4I727"/>
<accession>A0A6J4I727</accession>
<feature type="compositionally biased region" description="Basic residues" evidence="1">
    <location>
        <begin position="351"/>
        <end position="365"/>
    </location>
</feature>
<feature type="compositionally biased region" description="Basic residues" evidence="1">
    <location>
        <begin position="85"/>
        <end position="96"/>
    </location>
</feature>
<protein>
    <submittedName>
        <fullName evidence="2">Uncharacterized protein</fullName>
    </submittedName>
</protein>
<feature type="region of interest" description="Disordered" evidence="1">
    <location>
        <begin position="341"/>
        <end position="365"/>
    </location>
</feature>
<evidence type="ECO:0000256" key="1">
    <source>
        <dbReference type="SAM" id="MobiDB-lite"/>
    </source>
</evidence>
<feature type="non-terminal residue" evidence="2">
    <location>
        <position position="379"/>
    </location>
</feature>
<feature type="region of interest" description="Disordered" evidence="1">
    <location>
        <begin position="72"/>
        <end position="129"/>
    </location>
</feature>
<name>A0A6J4I727_9ACTN</name>
<sequence length="379" mass="42353">VRRRLGCQHVRRTPARVPRIAQFGRGGGPVRRLRPRPDAGIVAPGSGIGSLGSPSRRHPGVVAVGGRFRDSPARRRLVHGPPPRSHPRRNRRRRDVRARNRLGEGALRSSGSTIVRSDPCSGRPQRRIRRGSAHCRDDCAMVARAGVDLIHRAPRARRPAAALHVESAGDHDVTARRKRRGNLWDRRCLAKRCLPQSHPPHRALGIRRCHDAFRRTSGIGRARRIPGGCQRYRRRGDPGRWRARSTVGAWSRGPCACRALPGRTRCTRGGDAHGGGDRTYALRRTAHPDFDHSRRGIRVVARQWIEVRRGIGVIERPGHSDQHLLRPHIYRLRVPAGRQLADPRSAGATTARRRRARRRSRISGHVHRLAGAIGAGRHV</sequence>
<proteinExistence type="predicted"/>
<organism evidence="2">
    <name type="scientific">uncultured Blastococcus sp</name>
    <dbReference type="NCBI Taxonomy" id="217144"/>
    <lineage>
        <taxon>Bacteria</taxon>
        <taxon>Bacillati</taxon>
        <taxon>Actinomycetota</taxon>
        <taxon>Actinomycetes</taxon>
        <taxon>Geodermatophilales</taxon>
        <taxon>Geodermatophilaceae</taxon>
        <taxon>Blastococcus</taxon>
        <taxon>environmental samples</taxon>
    </lineage>
</organism>
<dbReference type="EMBL" id="CADCTN010000124">
    <property type="protein sequence ID" value="CAA9244486.1"/>
    <property type="molecule type" value="Genomic_DNA"/>
</dbReference>